<accession>A0A9W8ME22</accession>
<sequence length="589" mass="66577">MASRSARYDAPRCDEDTRVEVTRELMEWIENRECPQRLLCMTGAAGSGKSAVQQSIAEFCADDNILGAAYFISAVDSNRNTASTVVPTIAYQLGSNHPTLQRFVAAAVERDPLIFSRSLKTQMDTLVVHPFKNFQRSKDCDISTFPYAILIDGLDECQGEPNTTKDRSRVSTKIEAEDRQVELLAAIESSLLNKDLPFRIIIASRLEWAIRTALGTGGSLYGLAYHLQLSSDQYDATEDMRRYLRRRFQGIGSRIGRRHWFTEGNVDTLVQAASGQFVYVATVFKYVSERQASPVRRLNTVLNWTPGQATRPFEALDILYTNILLNAKDAYEAVDTHSERNFLLLFKIFSLDVENMLMDPSGEIGPELLSALLHLESDALEILTSDLRSLVHLKKDESGTMGLNVYHKSLYDFMDEPSRARDLFIPEARSNAHYAKCCLQHIIEHPELESLPRRQEDLSRSEKCLTFAIRELEFLLPLIDDDEIADFTRKGGWHKIDMVLSIPSGFLMTVGKWSSPLGWVKHLGHTADGLKTRIPWAAAIMRMYVEKWEPFIKKKEREYGSYADTDTSSGSEDESSDSDMDISSDSDDD</sequence>
<protein>
    <recommendedName>
        <fullName evidence="3">Nephrocystin 3-like N-terminal domain-containing protein</fullName>
    </recommendedName>
</protein>
<evidence type="ECO:0000313" key="4">
    <source>
        <dbReference type="EMBL" id="KAJ2925224.1"/>
    </source>
</evidence>
<feature type="non-terminal residue" evidence="4">
    <location>
        <position position="1"/>
    </location>
</feature>
<dbReference type="InterPro" id="IPR027417">
    <property type="entry name" value="P-loop_NTPase"/>
</dbReference>
<evidence type="ECO:0000256" key="2">
    <source>
        <dbReference type="SAM" id="MobiDB-lite"/>
    </source>
</evidence>
<keyword evidence="1" id="KW-0677">Repeat</keyword>
<dbReference type="PANTHER" id="PTHR10039:SF14">
    <property type="entry name" value="NACHT DOMAIN-CONTAINING PROTEIN"/>
    <property type="match status" value="1"/>
</dbReference>
<dbReference type="Proteomes" id="UP001140091">
    <property type="component" value="Unassembled WGS sequence"/>
</dbReference>
<dbReference type="SUPFAM" id="SSF52540">
    <property type="entry name" value="P-loop containing nucleoside triphosphate hydrolases"/>
    <property type="match status" value="1"/>
</dbReference>
<dbReference type="OrthoDB" id="5967843at2759"/>
<comment type="caution">
    <text evidence="4">The sequence shown here is derived from an EMBL/GenBank/DDBJ whole genome shotgun (WGS) entry which is preliminary data.</text>
</comment>
<evidence type="ECO:0000256" key="1">
    <source>
        <dbReference type="ARBA" id="ARBA00022737"/>
    </source>
</evidence>
<dbReference type="AlphaFoldDB" id="A0A9W8ME22"/>
<feature type="domain" description="Nephrocystin 3-like N-terminal" evidence="3">
    <location>
        <begin position="24"/>
        <end position="205"/>
    </location>
</feature>
<feature type="region of interest" description="Disordered" evidence="2">
    <location>
        <begin position="561"/>
        <end position="589"/>
    </location>
</feature>
<reference evidence="4" key="1">
    <citation type="submission" date="2022-06" db="EMBL/GenBank/DDBJ databases">
        <title>Genome Sequence of Candolleomyces eurysporus.</title>
        <authorList>
            <person name="Buettner E."/>
        </authorList>
    </citation>
    <scope>NUCLEOTIDE SEQUENCE</scope>
    <source>
        <strain evidence="4">VTCC 930004</strain>
    </source>
</reference>
<proteinExistence type="predicted"/>
<evidence type="ECO:0000313" key="5">
    <source>
        <dbReference type="Proteomes" id="UP001140091"/>
    </source>
</evidence>
<dbReference type="PANTHER" id="PTHR10039">
    <property type="entry name" value="AMELOGENIN"/>
    <property type="match status" value="1"/>
</dbReference>
<gene>
    <name evidence="4" type="ORF">H1R20_g11876</name>
</gene>
<name>A0A9W8ME22_9AGAR</name>
<keyword evidence="5" id="KW-1185">Reference proteome</keyword>
<organism evidence="4 5">
    <name type="scientific">Candolleomyces eurysporus</name>
    <dbReference type="NCBI Taxonomy" id="2828524"/>
    <lineage>
        <taxon>Eukaryota</taxon>
        <taxon>Fungi</taxon>
        <taxon>Dikarya</taxon>
        <taxon>Basidiomycota</taxon>
        <taxon>Agaricomycotina</taxon>
        <taxon>Agaricomycetes</taxon>
        <taxon>Agaricomycetidae</taxon>
        <taxon>Agaricales</taxon>
        <taxon>Agaricineae</taxon>
        <taxon>Psathyrellaceae</taxon>
        <taxon>Candolleomyces</taxon>
    </lineage>
</organism>
<feature type="compositionally biased region" description="Acidic residues" evidence="2">
    <location>
        <begin position="571"/>
        <end position="589"/>
    </location>
</feature>
<dbReference type="InterPro" id="IPR056884">
    <property type="entry name" value="NPHP3-like_N"/>
</dbReference>
<dbReference type="Pfam" id="PF24883">
    <property type="entry name" value="NPHP3_N"/>
    <property type="match status" value="1"/>
</dbReference>
<dbReference type="EMBL" id="JANBPK010001192">
    <property type="protein sequence ID" value="KAJ2925224.1"/>
    <property type="molecule type" value="Genomic_DNA"/>
</dbReference>
<evidence type="ECO:0000259" key="3">
    <source>
        <dbReference type="Pfam" id="PF24883"/>
    </source>
</evidence>